<keyword evidence="3" id="KW-1185">Reference proteome</keyword>
<gene>
    <name evidence="2" type="ORF">SAMN05421741_12435</name>
</gene>
<feature type="signal peptide" evidence="1">
    <location>
        <begin position="1"/>
        <end position="27"/>
    </location>
</feature>
<dbReference type="PROSITE" id="PS51257">
    <property type="entry name" value="PROKAR_LIPOPROTEIN"/>
    <property type="match status" value="1"/>
</dbReference>
<organism evidence="2 3">
    <name type="scientific">Paenimyroides ummariense</name>
    <dbReference type="NCBI Taxonomy" id="913024"/>
    <lineage>
        <taxon>Bacteria</taxon>
        <taxon>Pseudomonadati</taxon>
        <taxon>Bacteroidota</taxon>
        <taxon>Flavobacteriia</taxon>
        <taxon>Flavobacteriales</taxon>
        <taxon>Flavobacteriaceae</taxon>
        <taxon>Paenimyroides</taxon>
    </lineage>
</organism>
<accession>A0A1I5F380</accession>
<name>A0A1I5F380_9FLAO</name>
<protein>
    <recommendedName>
        <fullName evidence="4">YD repeat-containing protein</fullName>
    </recommendedName>
</protein>
<evidence type="ECO:0000313" key="2">
    <source>
        <dbReference type="EMBL" id="SFO18167.1"/>
    </source>
</evidence>
<feature type="chain" id="PRO_5011664957" description="YD repeat-containing protein" evidence="1">
    <location>
        <begin position="28"/>
        <end position="267"/>
    </location>
</feature>
<sequence length="267" mass="31341">MKKFYKKVQYVAVLVCGIVFTLSIFTACNKDDDEVSETEDFTKRLTHFSISSNRADYDYDTATFYYEYDELGRLSAINSYTTFQFFYIGNSNFPEILRRIKRPDRPNQYEDFKMIYNENRIPIQVQKTGTIGNDYTQNITYNNQKISFTIGSTNYVIEDPDIDKGTFSKYKRNNISYTFQYASDLKNGLTQQHRLDLFMALIDPSFNYSLSYLTGYFFSQNIIRALDEAPSPNSEHIEIEKSHDGYITKRRFITSGGDVYTSIYFYE</sequence>
<dbReference type="Proteomes" id="UP000199036">
    <property type="component" value="Unassembled WGS sequence"/>
</dbReference>
<dbReference type="OrthoDB" id="1497875at2"/>
<dbReference type="EMBL" id="FOVI01000024">
    <property type="protein sequence ID" value="SFO18167.1"/>
    <property type="molecule type" value="Genomic_DNA"/>
</dbReference>
<keyword evidence="1" id="KW-0732">Signal</keyword>
<evidence type="ECO:0008006" key="4">
    <source>
        <dbReference type="Google" id="ProtNLM"/>
    </source>
</evidence>
<dbReference type="RefSeq" id="WP_091525528.1">
    <property type="nucleotide sequence ID" value="NZ_FOVI01000024.1"/>
</dbReference>
<proteinExistence type="predicted"/>
<dbReference type="AlphaFoldDB" id="A0A1I5F380"/>
<dbReference type="STRING" id="913024.SAMN05421741_12435"/>
<evidence type="ECO:0000313" key="3">
    <source>
        <dbReference type="Proteomes" id="UP000199036"/>
    </source>
</evidence>
<evidence type="ECO:0000256" key="1">
    <source>
        <dbReference type="SAM" id="SignalP"/>
    </source>
</evidence>
<reference evidence="3" key="1">
    <citation type="submission" date="2016-10" db="EMBL/GenBank/DDBJ databases">
        <authorList>
            <person name="Varghese N."/>
            <person name="Submissions S."/>
        </authorList>
    </citation>
    <scope>NUCLEOTIDE SEQUENCE [LARGE SCALE GENOMIC DNA]</scope>
    <source>
        <strain evidence="3">DS-12</strain>
    </source>
</reference>